<dbReference type="OrthoDB" id="4140682at2"/>
<evidence type="ECO:0000256" key="3">
    <source>
        <dbReference type="SAM" id="MobiDB-lite"/>
    </source>
</evidence>
<accession>A0A229NWR5</accession>
<keyword evidence="6" id="KW-1185">Reference proteome</keyword>
<dbReference type="SUPFAM" id="SSF55729">
    <property type="entry name" value="Acyl-CoA N-acyltransferases (Nat)"/>
    <property type="match status" value="2"/>
</dbReference>
<dbReference type="GO" id="GO:0016747">
    <property type="term" value="F:acyltransferase activity, transferring groups other than amino-acyl groups"/>
    <property type="evidence" value="ECO:0007669"/>
    <property type="project" value="InterPro"/>
</dbReference>
<dbReference type="CDD" id="cd04301">
    <property type="entry name" value="NAT_SF"/>
    <property type="match status" value="2"/>
</dbReference>
<feature type="region of interest" description="Disordered" evidence="3">
    <location>
        <begin position="32"/>
        <end position="51"/>
    </location>
</feature>
<organism evidence="5 6">
    <name type="scientific">Paenibacillus herberti</name>
    <dbReference type="NCBI Taxonomy" id="1619309"/>
    <lineage>
        <taxon>Bacteria</taxon>
        <taxon>Bacillati</taxon>
        <taxon>Bacillota</taxon>
        <taxon>Bacilli</taxon>
        <taxon>Bacillales</taxon>
        <taxon>Paenibacillaceae</taxon>
        <taxon>Paenibacillus</taxon>
    </lineage>
</organism>
<dbReference type="AlphaFoldDB" id="A0A229NWR5"/>
<dbReference type="InterPro" id="IPR050832">
    <property type="entry name" value="Bact_Acetyltransf"/>
</dbReference>
<evidence type="ECO:0000313" key="6">
    <source>
        <dbReference type="Proteomes" id="UP000215145"/>
    </source>
</evidence>
<dbReference type="Gene3D" id="3.40.630.30">
    <property type="match status" value="1"/>
</dbReference>
<feature type="domain" description="N-acetyltransferase" evidence="4">
    <location>
        <begin position="3"/>
        <end position="178"/>
    </location>
</feature>
<evidence type="ECO:0000256" key="1">
    <source>
        <dbReference type="ARBA" id="ARBA00022679"/>
    </source>
</evidence>
<dbReference type="InterPro" id="IPR000182">
    <property type="entry name" value="GNAT_dom"/>
</dbReference>
<dbReference type="EMBL" id="NMUQ01000002">
    <property type="protein sequence ID" value="OXM14352.1"/>
    <property type="molecule type" value="Genomic_DNA"/>
</dbReference>
<sequence>MNYWIRELQLPGDYEGIAAVWNEVLAEPKTAESLADEDSKMYEKGQLHHGSDGRLQGYDRLRRVAVAGDGRIVAYSTIWRAPWTPPGMMFHEMVVAAKEQGNGIGTELARISTEWAKQHGADTLGGRIWDDDERSMAFLQKRGFEVERRSWQSVLDLSTGEDPSSAEDVAVVERLEDEGISFLSLADLPPGEDTLKQLHELETGTYRDIPGYQGDILPFEDWLKWSLKVDGYAPERVIIAAYGDNPVGVCNVIRNEETGGMYHEYTCVHRNYRGRGIALAMKLLSVRLALREGAGYLRTDNDSLNAPMLAVNRRLGYKALRGSFRMIAKLGAANEAASVVASAGVEGDA</sequence>
<name>A0A229NWR5_9BACL</name>
<evidence type="ECO:0000313" key="5">
    <source>
        <dbReference type="EMBL" id="OXM14352.1"/>
    </source>
</evidence>
<keyword evidence="2" id="KW-0012">Acyltransferase</keyword>
<dbReference type="Proteomes" id="UP000215145">
    <property type="component" value="Unassembled WGS sequence"/>
</dbReference>
<dbReference type="PROSITE" id="PS51186">
    <property type="entry name" value="GNAT"/>
    <property type="match status" value="2"/>
</dbReference>
<feature type="compositionally biased region" description="Basic and acidic residues" evidence="3">
    <location>
        <begin position="37"/>
        <end position="51"/>
    </location>
</feature>
<keyword evidence="1 5" id="KW-0808">Transferase</keyword>
<proteinExistence type="predicted"/>
<evidence type="ECO:0000256" key="2">
    <source>
        <dbReference type="ARBA" id="ARBA00023315"/>
    </source>
</evidence>
<evidence type="ECO:0000259" key="4">
    <source>
        <dbReference type="PROSITE" id="PS51186"/>
    </source>
</evidence>
<dbReference type="PANTHER" id="PTHR43877:SF6">
    <property type="entry name" value="GCN5-RELATED N-ACETYLTRANSFERASE"/>
    <property type="match status" value="1"/>
</dbReference>
<feature type="domain" description="N-acetyltransferase" evidence="4">
    <location>
        <begin position="183"/>
        <end position="331"/>
    </location>
</feature>
<dbReference type="InterPro" id="IPR016181">
    <property type="entry name" value="Acyl_CoA_acyltransferase"/>
</dbReference>
<comment type="caution">
    <text evidence="5">The sequence shown here is derived from an EMBL/GenBank/DDBJ whole genome shotgun (WGS) entry which is preliminary data.</text>
</comment>
<dbReference type="Pfam" id="PF00583">
    <property type="entry name" value="Acetyltransf_1"/>
    <property type="match status" value="2"/>
</dbReference>
<dbReference type="PANTHER" id="PTHR43877">
    <property type="entry name" value="AMINOALKYLPHOSPHONATE N-ACETYLTRANSFERASE-RELATED-RELATED"/>
    <property type="match status" value="1"/>
</dbReference>
<reference evidence="5 6" key="1">
    <citation type="submission" date="2017-07" db="EMBL/GenBank/DDBJ databases">
        <title>Paenibacillus herberti R33 genome sequencing and assembly.</title>
        <authorList>
            <person name="Su W."/>
        </authorList>
    </citation>
    <scope>NUCLEOTIDE SEQUENCE [LARGE SCALE GENOMIC DNA]</scope>
    <source>
        <strain evidence="5 6">R33</strain>
    </source>
</reference>
<dbReference type="RefSeq" id="WP_089525176.1">
    <property type="nucleotide sequence ID" value="NZ_NMUQ01000002.1"/>
</dbReference>
<gene>
    <name evidence="5" type="ORF">CGZ75_15505</name>
</gene>
<protein>
    <submittedName>
        <fullName evidence="5">GNAT family N-acetyltransferase</fullName>
    </submittedName>
</protein>